<evidence type="ECO:0000313" key="4">
    <source>
        <dbReference type="Proteomes" id="UP000184123"/>
    </source>
</evidence>
<dbReference type="EMBL" id="BJXU01000137">
    <property type="protein sequence ID" value="GEN25276.1"/>
    <property type="molecule type" value="Genomic_DNA"/>
</dbReference>
<name>A0A1M7LL31_9GAMM</name>
<reference evidence="3 4" key="1">
    <citation type="submission" date="2016-11" db="EMBL/GenBank/DDBJ databases">
        <authorList>
            <person name="Jaros S."/>
            <person name="Januszkiewicz K."/>
            <person name="Wedrychowicz H."/>
        </authorList>
    </citation>
    <scope>NUCLEOTIDE SEQUENCE [LARGE SCALE GENOMIC DNA]</scope>
    <source>
        <strain evidence="3 4">DSM 4740</strain>
    </source>
</reference>
<proteinExistence type="predicted"/>
<dbReference type="EMBL" id="FRCA01000013">
    <property type="protein sequence ID" value="SHM78742.1"/>
    <property type="molecule type" value="Genomic_DNA"/>
</dbReference>
<organism evidence="3 4">
    <name type="scientific">Halomonas cupida</name>
    <dbReference type="NCBI Taxonomy" id="44933"/>
    <lineage>
        <taxon>Bacteria</taxon>
        <taxon>Pseudomonadati</taxon>
        <taxon>Pseudomonadota</taxon>
        <taxon>Gammaproteobacteria</taxon>
        <taxon>Oceanospirillales</taxon>
        <taxon>Halomonadaceae</taxon>
        <taxon>Halomonas</taxon>
    </lineage>
</organism>
<gene>
    <name evidence="2" type="ORF">HCU01_32250</name>
    <name evidence="3" type="ORF">SAMN05660971_03858</name>
</gene>
<protein>
    <recommendedName>
        <fullName evidence="6">DUF3108 domain-containing protein</fullName>
    </recommendedName>
</protein>
<feature type="chain" id="PRO_5013359973" description="DUF3108 domain-containing protein" evidence="1">
    <location>
        <begin position="30"/>
        <end position="222"/>
    </location>
</feature>
<dbReference type="AlphaFoldDB" id="A0A1M7LL31"/>
<dbReference type="Proteomes" id="UP000321726">
    <property type="component" value="Unassembled WGS sequence"/>
</dbReference>
<accession>A0A1M7LL31</accession>
<dbReference type="STRING" id="44933.SAMN05660971_03858"/>
<evidence type="ECO:0000313" key="2">
    <source>
        <dbReference type="EMBL" id="GEN25276.1"/>
    </source>
</evidence>
<feature type="signal peptide" evidence="1">
    <location>
        <begin position="1"/>
        <end position="29"/>
    </location>
</feature>
<dbReference type="Proteomes" id="UP000184123">
    <property type="component" value="Unassembled WGS sequence"/>
</dbReference>
<keyword evidence="1" id="KW-0732">Signal</keyword>
<reference evidence="2 5" key="2">
    <citation type="submission" date="2019-07" db="EMBL/GenBank/DDBJ databases">
        <title>Whole genome shotgun sequence of Halomonas cupida NBRC 102219.</title>
        <authorList>
            <person name="Hosoyama A."/>
            <person name="Uohara A."/>
            <person name="Ohji S."/>
            <person name="Ichikawa N."/>
        </authorList>
    </citation>
    <scope>NUCLEOTIDE SEQUENCE [LARGE SCALE GENOMIC DNA]</scope>
    <source>
        <strain evidence="2 5">NBRC 102219</strain>
    </source>
</reference>
<evidence type="ECO:0000313" key="3">
    <source>
        <dbReference type="EMBL" id="SHM78742.1"/>
    </source>
</evidence>
<evidence type="ECO:0000313" key="5">
    <source>
        <dbReference type="Proteomes" id="UP000321726"/>
    </source>
</evidence>
<evidence type="ECO:0008006" key="6">
    <source>
        <dbReference type="Google" id="ProtNLM"/>
    </source>
</evidence>
<keyword evidence="5" id="KW-1185">Reference proteome</keyword>
<evidence type="ECO:0000256" key="1">
    <source>
        <dbReference type="SAM" id="SignalP"/>
    </source>
</evidence>
<sequence>MFKPARPRIAGLIGSCLLSLLALASTAYAGAPQAFDARYHLAVDGWPDADIEHRVSREGGHWLSEMHANVAVAGGNESSRFIEDGDQLRALSYRSNYRMLGVGKDYRLGQEQLAQVPDRQTALINLARQAQESHCRSDCSVRFIDYKGREETMDWRSIDNVPVAVNGQTVEAPTIKLQNPDKQDRYMVISFHPEIPGLILRLDYFKHDEQVSRMSLSSLEQH</sequence>